<feature type="domain" description="Reverse transcriptase zinc-binding" evidence="2">
    <location>
        <begin position="258"/>
        <end position="341"/>
    </location>
</feature>
<gene>
    <name evidence="3" type="primary">VDAC6_0</name>
    <name evidence="3" type="ORF">CK203_117616</name>
</gene>
<dbReference type="GO" id="GO:0005741">
    <property type="term" value="C:mitochondrial outer membrane"/>
    <property type="evidence" value="ECO:0007669"/>
    <property type="project" value="InterPro"/>
</dbReference>
<dbReference type="PANTHER" id="PTHR11743">
    <property type="entry name" value="VOLTAGE-DEPENDENT ANION-SELECTIVE CHANNEL"/>
    <property type="match status" value="1"/>
</dbReference>
<protein>
    <submittedName>
        <fullName evidence="3">Mitochondrial outer membrane protein porin 6</fullName>
    </submittedName>
</protein>
<comment type="similarity">
    <text evidence="1">Belongs to the eukaryotic mitochondrial porin (TC 1.B.8.1) family.</text>
</comment>
<dbReference type="CDD" id="cd07306">
    <property type="entry name" value="Porin3_VDAC"/>
    <property type="match status" value="1"/>
</dbReference>
<evidence type="ECO:0000259" key="2">
    <source>
        <dbReference type="Pfam" id="PF13966"/>
    </source>
</evidence>
<dbReference type="Proteomes" id="UP000288805">
    <property type="component" value="Unassembled WGS sequence"/>
</dbReference>
<evidence type="ECO:0000313" key="3">
    <source>
        <dbReference type="EMBL" id="RVW27994.1"/>
    </source>
</evidence>
<dbReference type="InterPro" id="IPR001925">
    <property type="entry name" value="Porin_Euk"/>
</dbReference>
<dbReference type="AlphaFoldDB" id="A0A438CXR3"/>
<name>A0A438CXR3_VITVI</name>
<dbReference type="PANTHER" id="PTHR11743:SF27">
    <property type="entry name" value="MITOCHONDRIAL OUTER MEMBRANE PROTEIN PORIN 4"/>
    <property type="match status" value="1"/>
</dbReference>
<proteinExistence type="inferred from homology"/>
<dbReference type="Pfam" id="PF01459">
    <property type="entry name" value="Porin_3"/>
    <property type="match status" value="2"/>
</dbReference>
<dbReference type="InterPro" id="IPR023614">
    <property type="entry name" value="Porin_dom_sf"/>
</dbReference>
<dbReference type="GO" id="GO:0008308">
    <property type="term" value="F:voltage-gated monoatomic anion channel activity"/>
    <property type="evidence" value="ECO:0007669"/>
    <property type="project" value="InterPro"/>
</dbReference>
<evidence type="ECO:0000313" key="4">
    <source>
        <dbReference type="Proteomes" id="UP000288805"/>
    </source>
</evidence>
<dbReference type="InterPro" id="IPR026960">
    <property type="entry name" value="RVT-Znf"/>
</dbReference>
<organism evidence="3 4">
    <name type="scientific">Vitis vinifera</name>
    <name type="common">Grape</name>
    <dbReference type="NCBI Taxonomy" id="29760"/>
    <lineage>
        <taxon>Eukaryota</taxon>
        <taxon>Viridiplantae</taxon>
        <taxon>Streptophyta</taxon>
        <taxon>Embryophyta</taxon>
        <taxon>Tracheophyta</taxon>
        <taxon>Spermatophyta</taxon>
        <taxon>Magnoliopsida</taxon>
        <taxon>eudicotyledons</taxon>
        <taxon>Gunneridae</taxon>
        <taxon>Pentapetalae</taxon>
        <taxon>rosids</taxon>
        <taxon>Vitales</taxon>
        <taxon>Vitaceae</taxon>
        <taxon>Viteae</taxon>
        <taxon>Vitis</taxon>
    </lineage>
</organism>
<dbReference type="InterPro" id="IPR027246">
    <property type="entry name" value="Porin_Euk/Tom40"/>
</dbReference>
<reference evidence="3 4" key="1">
    <citation type="journal article" date="2018" name="PLoS Genet.">
        <title>Population sequencing reveals clonal diversity and ancestral inbreeding in the grapevine cultivar Chardonnay.</title>
        <authorList>
            <person name="Roach M.J."/>
            <person name="Johnson D.L."/>
            <person name="Bohlmann J."/>
            <person name="van Vuuren H.J."/>
            <person name="Jones S.J."/>
            <person name="Pretorius I.S."/>
            <person name="Schmidt S.A."/>
            <person name="Borneman A.R."/>
        </authorList>
    </citation>
    <scope>NUCLEOTIDE SEQUENCE [LARGE SCALE GENOMIC DNA]</scope>
    <source>
        <strain evidence="4">cv. Chardonnay</strain>
        <tissue evidence="3">Leaf</tissue>
    </source>
</reference>
<evidence type="ECO:0000256" key="1">
    <source>
        <dbReference type="ARBA" id="ARBA00009624"/>
    </source>
</evidence>
<dbReference type="EMBL" id="QGNW01001926">
    <property type="protein sequence ID" value="RVW27994.1"/>
    <property type="molecule type" value="Genomic_DNA"/>
</dbReference>
<dbReference type="Gene3D" id="2.40.160.10">
    <property type="entry name" value="Porin"/>
    <property type="match status" value="1"/>
</dbReference>
<sequence length="791" mass="89025">MGGRENEKKISPMEKAIHLEGGRITLIKSTLASIPIYFLSLIRIPKSVTKRIEKIQRDFLWGGGRLERKAHLIKWKVVCSLKEEGGLGIRKIDVLNKALLGKWVWRYAYEKENLWKRVIGVKYGQEGCGWRTKDVCGPYGVGVWKEIMKEVDWCWESIVFKVGKGTRILFWMDKWCGNEALSQIFPQLFTLAGNRNAKVSEVWDSSLGQGGWNLRLARDFNDWELEQIGNMLNLLKDFRTSTEEDAVRWKRESNGVFGAKGAYKILVGSSACVFPNRRIWMDKVPTKVSFFAWEASWGKILTLDKLQRRGWQLPNRCFLCGCEEESANHIMLHCTVVKTLWEIALAIFGVQWVFPESVIEVLLSWRGSFVGKKRKDTWNSIPLCIFWTVWKERNRLFGVACGHLRVECDFAAFLSDKRWATVRPHFQILAKKQESESAERKLSHCVWMLLFLYDALCVCIDLIIPSLMHCNSLTNDLLNKDYNFDHKFTLLMQSPGGMGVTATGWKKDQIFFGDVSTLYKSGNTTVDLKLDTHSNVSTKVTAHDILPCTKVACSFKIPDHKSGKLDVQYLHPHAAIDSSIGLNPTPLLELSAAIGSKDLSLGGEVGLNTASASFTKYNAGIGINKPDFSVAVLLCLQKGQLETPTVEGNILKALQSLLNGFLLLPFLGGVSSTVAVHFPLELRFSRLCRTDKGETLKASYIHSVNPPYGGTTVAAELTHKFNTYENSFTIGSAHVVDPYTMMKTRLSNNGKFAMLCQREWRPKSLITVSGEYDPKANNGATKLGLALALKP</sequence>
<dbReference type="Pfam" id="PF13966">
    <property type="entry name" value="zf-RVT"/>
    <property type="match status" value="1"/>
</dbReference>
<comment type="caution">
    <text evidence="3">The sequence shown here is derived from an EMBL/GenBank/DDBJ whole genome shotgun (WGS) entry which is preliminary data.</text>
</comment>
<accession>A0A438CXR3</accession>